<dbReference type="AlphaFoldDB" id="A0A815Z3R1"/>
<dbReference type="InterPro" id="IPR000477">
    <property type="entry name" value="RT_dom"/>
</dbReference>
<keyword evidence="1" id="KW-0472">Membrane</keyword>
<name>A0A815Z3R1_9BILA</name>
<keyword evidence="1" id="KW-0812">Transmembrane</keyword>
<dbReference type="InterPro" id="IPR052560">
    <property type="entry name" value="RdDP_mobile_element"/>
</dbReference>
<feature type="transmembrane region" description="Helical" evidence="1">
    <location>
        <begin position="265"/>
        <end position="285"/>
    </location>
</feature>
<comment type="caution">
    <text evidence="3">The sequence shown here is derived from an EMBL/GenBank/DDBJ whole genome shotgun (WGS) entry which is preliminary data.</text>
</comment>
<evidence type="ECO:0000256" key="1">
    <source>
        <dbReference type="SAM" id="Phobius"/>
    </source>
</evidence>
<dbReference type="PANTHER" id="PTHR36688:SF1">
    <property type="entry name" value="ENDONUCLEASE_EXONUCLEASE_PHOSPHATASE DOMAIN-CONTAINING PROTEIN"/>
    <property type="match status" value="1"/>
</dbReference>
<dbReference type="EMBL" id="CAJNOV010015652">
    <property type="protein sequence ID" value="CAF1577758.1"/>
    <property type="molecule type" value="Genomic_DNA"/>
</dbReference>
<keyword evidence="1" id="KW-1133">Transmembrane helix</keyword>
<organism evidence="3 4">
    <name type="scientific">Rotaria magnacalcarata</name>
    <dbReference type="NCBI Taxonomy" id="392030"/>
    <lineage>
        <taxon>Eukaryota</taxon>
        <taxon>Metazoa</taxon>
        <taxon>Spiralia</taxon>
        <taxon>Gnathifera</taxon>
        <taxon>Rotifera</taxon>
        <taxon>Eurotatoria</taxon>
        <taxon>Bdelloidea</taxon>
        <taxon>Philodinida</taxon>
        <taxon>Philodinidae</taxon>
        <taxon>Rotaria</taxon>
    </lineage>
</organism>
<reference evidence="3" key="1">
    <citation type="submission" date="2021-02" db="EMBL/GenBank/DDBJ databases">
        <authorList>
            <person name="Nowell W R."/>
        </authorList>
    </citation>
    <scope>NUCLEOTIDE SEQUENCE</scope>
</reference>
<protein>
    <recommendedName>
        <fullName evidence="2">Reverse transcriptase domain-containing protein</fullName>
    </recommendedName>
</protein>
<dbReference type="Pfam" id="PF00078">
    <property type="entry name" value="RVT_1"/>
    <property type="match status" value="1"/>
</dbReference>
<dbReference type="PANTHER" id="PTHR36688">
    <property type="entry name" value="ENDO/EXONUCLEASE/PHOSPHATASE DOMAIN-CONTAINING PROTEIN"/>
    <property type="match status" value="1"/>
</dbReference>
<evidence type="ECO:0000259" key="2">
    <source>
        <dbReference type="PROSITE" id="PS50878"/>
    </source>
</evidence>
<evidence type="ECO:0000313" key="4">
    <source>
        <dbReference type="Proteomes" id="UP000663855"/>
    </source>
</evidence>
<dbReference type="PROSITE" id="PS50878">
    <property type="entry name" value="RT_POL"/>
    <property type="match status" value="1"/>
</dbReference>
<proteinExistence type="predicted"/>
<feature type="domain" description="Reverse transcriptase" evidence="2">
    <location>
        <begin position="1"/>
        <end position="225"/>
    </location>
</feature>
<sequence>MTILEDKGLIPESQSGFLPGRRLQTRVLLFLEQLMSYMSNSSPVATVFVDFKSAFDQLWFAGCLGKLLRMGISKADIKWIGVWLYNRRAVVEIAGERSRWFPIKRGGPQGSCFTPILFITYHSDMEKFLCMAMSFFFADDLAAVIAARTGIRFTEQCIDLERRLNHFFALLEFYAILSVQPINYIKTQAMFSARAVSYPNPMPRISCGGYAIEWVKTYKYLGYWVTTKIGWGNMINRFRIRIRQQVSMINSNRFTGTTSPSLRRILFSTFVLPFFTWLFVLFPLFTHAQITDLSHYYYTSLKRIYHCLHWNDLFFSFAYNEKSLEDHVFNYWTKYLKNMANPNSIDGMLLQEQCWLNNIRAQWQQGNLPIKCLRRSKRFVPHIDVLTRSIQWLEEYEGAGDSIFELNSEELELFSEFSETF</sequence>
<evidence type="ECO:0000313" key="3">
    <source>
        <dbReference type="EMBL" id="CAF1577758.1"/>
    </source>
</evidence>
<gene>
    <name evidence="3" type="ORF">CJN711_LOCUS32648</name>
</gene>
<dbReference type="Proteomes" id="UP000663855">
    <property type="component" value="Unassembled WGS sequence"/>
</dbReference>
<accession>A0A815Z3R1</accession>